<gene>
    <name evidence="2" type="ORF">BDP27DRAFT_713405</name>
</gene>
<sequence>MPWRMLSLSLSLSLHCPCPYPCPYLCPCPCPCSCRRRWLNLGMHFAIPTSSVESPICTRCFYIYQLNIYHLPIYLGLISGSIGHPSNGPSLSTSVAVVHISPSRAIPVLEKKRDNYGE</sequence>
<evidence type="ECO:0000313" key="3">
    <source>
        <dbReference type="Proteomes" id="UP000772434"/>
    </source>
</evidence>
<dbReference type="AlphaFoldDB" id="A0A9P5Q9Z8"/>
<protein>
    <recommendedName>
        <fullName evidence="4">Secreted protein</fullName>
    </recommendedName>
</protein>
<reference evidence="2" key="1">
    <citation type="submission" date="2020-11" db="EMBL/GenBank/DDBJ databases">
        <authorList>
            <consortium name="DOE Joint Genome Institute"/>
            <person name="Ahrendt S."/>
            <person name="Riley R."/>
            <person name="Andreopoulos W."/>
            <person name="Labutti K."/>
            <person name="Pangilinan J."/>
            <person name="Ruiz-Duenas F.J."/>
            <person name="Barrasa J.M."/>
            <person name="Sanchez-Garcia M."/>
            <person name="Camarero S."/>
            <person name="Miyauchi S."/>
            <person name="Serrano A."/>
            <person name="Linde D."/>
            <person name="Babiker R."/>
            <person name="Drula E."/>
            <person name="Ayuso-Fernandez I."/>
            <person name="Pacheco R."/>
            <person name="Padilla G."/>
            <person name="Ferreira P."/>
            <person name="Barriuso J."/>
            <person name="Kellner H."/>
            <person name="Castanera R."/>
            <person name="Alfaro M."/>
            <person name="Ramirez L."/>
            <person name="Pisabarro A.G."/>
            <person name="Kuo A."/>
            <person name="Tritt A."/>
            <person name="Lipzen A."/>
            <person name="He G."/>
            <person name="Yan M."/>
            <person name="Ng V."/>
            <person name="Cullen D."/>
            <person name="Martin F."/>
            <person name="Rosso M.-N."/>
            <person name="Henrissat B."/>
            <person name="Hibbett D."/>
            <person name="Martinez A.T."/>
            <person name="Grigoriev I.V."/>
        </authorList>
    </citation>
    <scope>NUCLEOTIDE SEQUENCE</scope>
    <source>
        <strain evidence="2">AH 40177</strain>
    </source>
</reference>
<keyword evidence="1" id="KW-0732">Signal</keyword>
<evidence type="ECO:0008006" key="4">
    <source>
        <dbReference type="Google" id="ProtNLM"/>
    </source>
</evidence>
<name>A0A9P5Q9Z8_9AGAR</name>
<organism evidence="2 3">
    <name type="scientific">Rhodocollybia butyracea</name>
    <dbReference type="NCBI Taxonomy" id="206335"/>
    <lineage>
        <taxon>Eukaryota</taxon>
        <taxon>Fungi</taxon>
        <taxon>Dikarya</taxon>
        <taxon>Basidiomycota</taxon>
        <taxon>Agaricomycotina</taxon>
        <taxon>Agaricomycetes</taxon>
        <taxon>Agaricomycetidae</taxon>
        <taxon>Agaricales</taxon>
        <taxon>Marasmiineae</taxon>
        <taxon>Omphalotaceae</taxon>
        <taxon>Rhodocollybia</taxon>
    </lineage>
</organism>
<feature type="chain" id="PRO_5040515670" description="Secreted protein" evidence="1">
    <location>
        <begin position="22"/>
        <end position="118"/>
    </location>
</feature>
<accession>A0A9P5Q9Z8</accession>
<dbReference type="Proteomes" id="UP000772434">
    <property type="component" value="Unassembled WGS sequence"/>
</dbReference>
<evidence type="ECO:0000313" key="2">
    <source>
        <dbReference type="EMBL" id="KAF9077037.1"/>
    </source>
</evidence>
<comment type="caution">
    <text evidence="2">The sequence shown here is derived from an EMBL/GenBank/DDBJ whole genome shotgun (WGS) entry which is preliminary data.</text>
</comment>
<proteinExistence type="predicted"/>
<dbReference type="EMBL" id="JADNRY010000005">
    <property type="protein sequence ID" value="KAF9077037.1"/>
    <property type="molecule type" value="Genomic_DNA"/>
</dbReference>
<evidence type="ECO:0000256" key="1">
    <source>
        <dbReference type="SAM" id="SignalP"/>
    </source>
</evidence>
<keyword evidence="3" id="KW-1185">Reference proteome</keyword>
<feature type="signal peptide" evidence="1">
    <location>
        <begin position="1"/>
        <end position="21"/>
    </location>
</feature>